<comment type="caution">
    <text evidence="3">The sequence shown here is derived from an EMBL/GenBank/DDBJ whole genome shotgun (WGS) entry which is preliminary data.</text>
</comment>
<accession>A0ABS0JZV7</accession>
<feature type="region of interest" description="Disordered" evidence="1">
    <location>
        <begin position="85"/>
        <end position="118"/>
    </location>
</feature>
<dbReference type="Proteomes" id="UP000631791">
    <property type="component" value="Unassembled WGS sequence"/>
</dbReference>
<feature type="signal peptide" evidence="2">
    <location>
        <begin position="1"/>
        <end position="30"/>
    </location>
</feature>
<organism evidence="3 4">
    <name type="scientific">Micromonospora vinacea</name>
    <dbReference type="NCBI Taxonomy" id="709878"/>
    <lineage>
        <taxon>Bacteria</taxon>
        <taxon>Bacillati</taxon>
        <taxon>Actinomycetota</taxon>
        <taxon>Actinomycetes</taxon>
        <taxon>Micromonosporales</taxon>
        <taxon>Micromonosporaceae</taxon>
        <taxon>Micromonospora</taxon>
    </lineage>
</organism>
<keyword evidence="4" id="KW-1185">Reference proteome</keyword>
<feature type="chain" id="PRO_5045204373" evidence="2">
    <location>
        <begin position="31"/>
        <end position="118"/>
    </location>
</feature>
<evidence type="ECO:0000256" key="1">
    <source>
        <dbReference type="SAM" id="MobiDB-lite"/>
    </source>
</evidence>
<evidence type="ECO:0000256" key="2">
    <source>
        <dbReference type="SAM" id="SignalP"/>
    </source>
</evidence>
<proteinExistence type="predicted"/>
<evidence type="ECO:0000313" key="4">
    <source>
        <dbReference type="Proteomes" id="UP000631791"/>
    </source>
</evidence>
<dbReference type="EMBL" id="JADOTY010000001">
    <property type="protein sequence ID" value="MBG6101885.1"/>
    <property type="molecule type" value="Genomic_DNA"/>
</dbReference>
<name>A0ABS0JZV7_9ACTN</name>
<keyword evidence="2" id="KW-0732">Signal</keyword>
<reference evidence="3 4" key="1">
    <citation type="submission" date="2020-11" db="EMBL/GenBank/DDBJ databases">
        <title>Sequencing the genomes of 1000 actinobacteria strains.</title>
        <authorList>
            <person name="Klenk H.-P."/>
        </authorList>
    </citation>
    <scope>NUCLEOTIDE SEQUENCE [LARGE SCALE GENOMIC DNA]</scope>
    <source>
        <strain evidence="3 4">DSM 101695</strain>
    </source>
</reference>
<gene>
    <name evidence="3" type="ORF">IW249_002299</name>
</gene>
<protein>
    <submittedName>
        <fullName evidence="3">Uncharacterized protein</fullName>
    </submittedName>
</protein>
<dbReference type="RefSeq" id="WP_196920735.1">
    <property type="nucleotide sequence ID" value="NZ_JADOTY010000001.1"/>
</dbReference>
<sequence length="118" mass="11801">MRFRTLARSALASALVAATGLVAAVAPARAADTSTVIGYEVLWDGNSAFRWNQGTATVEVARQSATVSLTGPTTANVAPAAEAALCNGRTPGPGSGDPGPGRIPLPGQSNVAANMPGW</sequence>
<evidence type="ECO:0000313" key="3">
    <source>
        <dbReference type="EMBL" id="MBG6101885.1"/>
    </source>
</evidence>